<dbReference type="InterPro" id="IPR003409">
    <property type="entry name" value="MORN"/>
</dbReference>
<protein>
    <recommendedName>
        <fullName evidence="3">MORN repeat-containing protein 3</fullName>
    </recommendedName>
</protein>
<dbReference type="Gene3D" id="2.20.110.10">
    <property type="entry name" value="Histone H3 K4-specific methyltransferase SET7/9 N-terminal domain"/>
    <property type="match status" value="2"/>
</dbReference>
<accession>A0A7S3N1F7</accession>
<dbReference type="Pfam" id="PF02493">
    <property type="entry name" value="MORN"/>
    <property type="match status" value="3"/>
</dbReference>
<dbReference type="EMBL" id="HBIH01031893">
    <property type="protein sequence ID" value="CAE0332100.1"/>
    <property type="molecule type" value="Transcribed_RNA"/>
</dbReference>
<dbReference type="PANTHER" id="PTHR23084">
    <property type="entry name" value="PHOSPHATIDYLINOSITOL-4-PHOSPHATE 5-KINASE RELATED"/>
    <property type="match status" value="1"/>
</dbReference>
<evidence type="ECO:0000256" key="1">
    <source>
        <dbReference type="ARBA" id="ARBA00022737"/>
    </source>
</evidence>
<dbReference type="SUPFAM" id="SSF82185">
    <property type="entry name" value="Histone H3 K4-specific methyltransferase SET7/9 N-terminal domain"/>
    <property type="match status" value="1"/>
</dbReference>
<reference evidence="2" key="1">
    <citation type="submission" date="2021-01" db="EMBL/GenBank/DDBJ databases">
        <authorList>
            <person name="Corre E."/>
            <person name="Pelletier E."/>
            <person name="Niang G."/>
            <person name="Scheremetjew M."/>
            <person name="Finn R."/>
            <person name="Kale V."/>
            <person name="Holt S."/>
            <person name="Cochrane G."/>
            <person name="Meng A."/>
            <person name="Brown T."/>
            <person name="Cohen L."/>
        </authorList>
    </citation>
    <scope>NUCLEOTIDE SEQUENCE</scope>
    <source>
        <strain evidence="2">S3</strain>
    </source>
</reference>
<gene>
    <name evidence="2" type="ORF">SINC0208_LOCUS12736</name>
</gene>
<dbReference type="PANTHER" id="PTHR23084:SF263">
    <property type="entry name" value="MORN REPEAT-CONTAINING PROTEIN 1"/>
    <property type="match status" value="1"/>
</dbReference>
<evidence type="ECO:0000313" key="2">
    <source>
        <dbReference type="EMBL" id="CAE0332100.1"/>
    </source>
</evidence>
<evidence type="ECO:0008006" key="3">
    <source>
        <dbReference type="Google" id="ProtNLM"/>
    </source>
</evidence>
<organism evidence="2">
    <name type="scientific">Strombidium inclinatum</name>
    <dbReference type="NCBI Taxonomy" id="197538"/>
    <lineage>
        <taxon>Eukaryota</taxon>
        <taxon>Sar</taxon>
        <taxon>Alveolata</taxon>
        <taxon>Ciliophora</taxon>
        <taxon>Intramacronucleata</taxon>
        <taxon>Spirotrichea</taxon>
        <taxon>Oligotrichia</taxon>
        <taxon>Strombidiidae</taxon>
        <taxon>Strombidium</taxon>
    </lineage>
</organism>
<dbReference type="AlphaFoldDB" id="A0A7S3N1F7"/>
<name>A0A7S3N1F7_9SPIT</name>
<keyword evidence="1" id="KW-0677">Repeat</keyword>
<sequence length="235" mass="27072">MLNGRGLFIWHDDRLYLGDWKDNMMHGEGTYRWGDGRWFLGEYKNDRKCGMGIYLWADGRAYHGQWENGKQHGIGFYMVPEQDQVDSPTKLQSLKIKKGSWLSGKRQEWIGEVVDEECDSQRLKYKDILQRKKTIDQDIGAIEDTMKAVVVQQLGDKHHLDVDLIALGNNPGEQNYQGTPSHKEGDKPLELLIREALNYDSVVYKEALGLDMQDKKNGVIKSQEFLRARQEGGQV</sequence>
<dbReference type="SMART" id="SM00698">
    <property type="entry name" value="MORN"/>
    <property type="match status" value="3"/>
</dbReference>
<proteinExistence type="predicted"/>